<feature type="chain" id="PRO_5025677187" evidence="1">
    <location>
        <begin position="28"/>
        <end position="249"/>
    </location>
</feature>
<dbReference type="AlphaFoldDB" id="A0A6B9Z9B3"/>
<dbReference type="RefSeq" id="WP_162330551.1">
    <property type="nucleotide sequence ID" value="NZ_CP048113.1"/>
</dbReference>
<dbReference type="PANTHER" id="PTHR38477">
    <property type="entry name" value="HYPOTHETICAL EXPORTED PROTEIN"/>
    <property type="match status" value="1"/>
</dbReference>
<organism evidence="2 3">
    <name type="scientific">Chitinophaga agri</name>
    <dbReference type="NCBI Taxonomy" id="2703787"/>
    <lineage>
        <taxon>Bacteria</taxon>
        <taxon>Pseudomonadati</taxon>
        <taxon>Bacteroidota</taxon>
        <taxon>Chitinophagia</taxon>
        <taxon>Chitinophagales</taxon>
        <taxon>Chitinophagaceae</taxon>
        <taxon>Chitinophaga</taxon>
    </lineage>
</organism>
<sequence>MKKPVFKKVFKFTLIAGLFSGILFTVAAPTAGNKTRIVRLAENKLDERLAMYTTLKLDSLGLSKEAFAYALAGMEKLGREGKLSNPDVLTIADFSLPSSKKRLFVIDLSKGEVLFNTLVSHGRNSGTALATNFSNAPESFKSSLGFYVTGQTYRGEHGYSLRLEGEEAGINDNAMSRGIVMHSANYVSEQIAKLQGYIGRSLGCPAIPEKVHRQIIEVIKNGTCLFLYSPDKAYMANSKMLLPTDTTVV</sequence>
<name>A0A6B9Z9B3_9BACT</name>
<evidence type="ECO:0000313" key="2">
    <source>
        <dbReference type="EMBL" id="QHS58848.1"/>
    </source>
</evidence>
<dbReference type="Pfam" id="PF13645">
    <property type="entry name" value="YkuD_2"/>
    <property type="match status" value="1"/>
</dbReference>
<gene>
    <name evidence="2" type="ORF">GWR21_04290</name>
</gene>
<proteinExistence type="predicted"/>
<keyword evidence="1" id="KW-0732">Signal</keyword>
<evidence type="ECO:0000313" key="3">
    <source>
        <dbReference type="Proteomes" id="UP000476411"/>
    </source>
</evidence>
<keyword evidence="3" id="KW-1185">Reference proteome</keyword>
<accession>A0A6B9Z9B3</accession>
<dbReference type="KEGG" id="chih:GWR21_04290"/>
<dbReference type="InterPro" id="IPR032676">
    <property type="entry name" value="YkuD_2"/>
</dbReference>
<feature type="signal peptide" evidence="1">
    <location>
        <begin position="1"/>
        <end position="27"/>
    </location>
</feature>
<dbReference type="Proteomes" id="UP000476411">
    <property type="component" value="Chromosome"/>
</dbReference>
<reference evidence="2 3" key="1">
    <citation type="submission" date="2020-01" db="EMBL/GenBank/DDBJ databases">
        <title>Complete genome sequence of Chitinophaga sp. H33E-04 isolated from quinoa roots.</title>
        <authorList>
            <person name="Weon H.-Y."/>
            <person name="Lee S.A."/>
        </authorList>
    </citation>
    <scope>NUCLEOTIDE SEQUENCE [LARGE SCALE GENOMIC DNA]</scope>
    <source>
        <strain evidence="2 3">H33E-04</strain>
    </source>
</reference>
<dbReference type="PANTHER" id="PTHR38477:SF1">
    <property type="entry name" value="MUREIN L,D-TRANSPEPTIDASE CATALYTIC DOMAIN FAMILY PROTEIN"/>
    <property type="match status" value="1"/>
</dbReference>
<protein>
    <submittedName>
        <fullName evidence="2">Murein L,D-transpeptidase catalytic domain family protein</fullName>
    </submittedName>
</protein>
<dbReference type="EMBL" id="CP048113">
    <property type="protein sequence ID" value="QHS58848.1"/>
    <property type="molecule type" value="Genomic_DNA"/>
</dbReference>
<evidence type="ECO:0000256" key="1">
    <source>
        <dbReference type="SAM" id="SignalP"/>
    </source>
</evidence>